<dbReference type="PANTHER" id="PTHR13477:SF0">
    <property type="entry name" value="LARGE RIBOSOMAL SUBUNIT PROTEIN ML49"/>
    <property type="match status" value="1"/>
</dbReference>
<dbReference type="Proteomes" id="UP000190274">
    <property type="component" value="Chromosome F"/>
</dbReference>
<evidence type="ECO:0000256" key="4">
    <source>
        <dbReference type="ARBA" id="ARBA00023128"/>
    </source>
</evidence>
<evidence type="ECO:0000313" key="9">
    <source>
        <dbReference type="Proteomes" id="UP000190274"/>
    </source>
</evidence>
<organism evidence="8 9">
    <name type="scientific">Lachancea dasiensis</name>
    <dbReference type="NCBI Taxonomy" id="1072105"/>
    <lineage>
        <taxon>Eukaryota</taxon>
        <taxon>Fungi</taxon>
        <taxon>Dikarya</taxon>
        <taxon>Ascomycota</taxon>
        <taxon>Saccharomycotina</taxon>
        <taxon>Saccharomycetes</taxon>
        <taxon>Saccharomycetales</taxon>
        <taxon>Saccharomycetaceae</taxon>
        <taxon>Lachancea</taxon>
    </lineage>
</organism>
<comment type="similarity">
    <text evidence="2">Belongs to the mitochondrion-specific ribosomal protein mL49 family.</text>
</comment>
<dbReference type="EMBL" id="LT598458">
    <property type="protein sequence ID" value="SCU92116.1"/>
    <property type="molecule type" value="Genomic_DNA"/>
</dbReference>
<keyword evidence="5" id="KW-0687">Ribonucleoprotein</keyword>
<dbReference type="PANTHER" id="PTHR13477">
    <property type="entry name" value="MITOCHONDRIAL 39S RIBOSOMAL PROTEIN L49"/>
    <property type="match status" value="1"/>
</dbReference>
<dbReference type="GO" id="GO:0003735">
    <property type="term" value="F:structural constituent of ribosome"/>
    <property type="evidence" value="ECO:0007669"/>
    <property type="project" value="EnsemblFungi"/>
</dbReference>
<evidence type="ECO:0000256" key="3">
    <source>
        <dbReference type="ARBA" id="ARBA00022980"/>
    </source>
</evidence>
<dbReference type="Gene3D" id="3.30.780.10">
    <property type="entry name" value="SUI1-like domain"/>
    <property type="match status" value="1"/>
</dbReference>
<evidence type="ECO:0000256" key="5">
    <source>
        <dbReference type="ARBA" id="ARBA00023274"/>
    </source>
</evidence>
<gene>
    <name evidence="8" type="ORF">LADA_0F14444G</name>
</gene>
<dbReference type="InterPro" id="IPR007740">
    <property type="entry name" value="Ribosomal_mL49"/>
</dbReference>
<comment type="subcellular location">
    <subcellularLocation>
        <location evidence="1">Mitochondrion</location>
    </subcellularLocation>
</comment>
<evidence type="ECO:0000256" key="6">
    <source>
        <dbReference type="ARBA" id="ARBA00035191"/>
    </source>
</evidence>
<dbReference type="STRING" id="1266660.A0A1G4JN64"/>
<dbReference type="GO" id="GO:0006412">
    <property type="term" value="P:translation"/>
    <property type="evidence" value="ECO:0007669"/>
    <property type="project" value="InterPro"/>
</dbReference>
<evidence type="ECO:0000313" key="8">
    <source>
        <dbReference type="EMBL" id="SCU92116.1"/>
    </source>
</evidence>
<keyword evidence="7" id="KW-0732">Signal</keyword>
<dbReference type="Pfam" id="PF05046">
    <property type="entry name" value="Img2"/>
    <property type="match status" value="1"/>
</dbReference>
<keyword evidence="9" id="KW-1185">Reference proteome</keyword>
<evidence type="ECO:0000256" key="2">
    <source>
        <dbReference type="ARBA" id="ARBA00005677"/>
    </source>
</evidence>
<proteinExistence type="inferred from homology"/>
<feature type="signal peptide" evidence="7">
    <location>
        <begin position="1"/>
        <end position="19"/>
    </location>
</feature>
<dbReference type="OrthoDB" id="19439at2759"/>
<protein>
    <recommendedName>
        <fullName evidence="6">Large ribosomal subunit protein mL49</fullName>
    </recommendedName>
</protein>
<sequence length="192" mass="21056">MKFQSSVYLIRLSVIGLQALQLGMLSFKSAGLTVKRGCFCLGRNFSSTGTLRNAINVSSSEANQDQTIEGITAQEAEDLSKALDDSSYSIFPAIQDIKPSDLVGHQSFGVKSYFVERSATGNLPVYTDFKSGGKVVTEIRRISGDPVQLRNDLQEKLKHIPKSSFRVMMQAKKVVIQGDVVKQVKNVLSTSF</sequence>
<keyword evidence="3" id="KW-0689">Ribosomal protein</keyword>
<feature type="chain" id="PRO_5009236120" description="Large ribosomal subunit protein mL49" evidence="7">
    <location>
        <begin position="20"/>
        <end position="192"/>
    </location>
</feature>
<evidence type="ECO:0000256" key="1">
    <source>
        <dbReference type="ARBA" id="ARBA00004173"/>
    </source>
</evidence>
<evidence type="ECO:0000256" key="7">
    <source>
        <dbReference type="SAM" id="SignalP"/>
    </source>
</evidence>
<dbReference type="AlphaFoldDB" id="A0A1G4JN64"/>
<accession>A0A1G4JN64</accession>
<keyword evidence="4" id="KW-0496">Mitochondrion</keyword>
<reference evidence="8 9" key="1">
    <citation type="submission" date="2016-03" db="EMBL/GenBank/DDBJ databases">
        <authorList>
            <person name="Devillers H."/>
        </authorList>
    </citation>
    <scope>NUCLEOTIDE SEQUENCE [LARGE SCALE GENOMIC DNA]</scope>
    <source>
        <strain evidence="8">CBS 10888</strain>
    </source>
</reference>
<dbReference type="GO" id="GO:0005762">
    <property type="term" value="C:mitochondrial large ribosomal subunit"/>
    <property type="evidence" value="ECO:0007669"/>
    <property type="project" value="EnsemblFungi"/>
</dbReference>
<name>A0A1G4JN64_9SACH</name>